<organism evidence="2 3">
    <name type="scientific">Deinococcus aluminii</name>
    <dbReference type="NCBI Taxonomy" id="1656885"/>
    <lineage>
        <taxon>Bacteria</taxon>
        <taxon>Thermotogati</taxon>
        <taxon>Deinococcota</taxon>
        <taxon>Deinococci</taxon>
        <taxon>Deinococcales</taxon>
        <taxon>Deinococcaceae</taxon>
        <taxon>Deinococcus</taxon>
    </lineage>
</organism>
<sequence>MRGKPAAFSLQPSGLGLPLLMLGLASLGIVAGTVRAALLNGPGGWGQLLVAVWLLLPVAVIAAFCLGLSRRSPGAALWGGVTAALAAALYTFELLHPKYNGDANIGLGLYLTLGWLFPLGPALLVGGLLGALVERRRGGPPSAAAPGDARPLPPLRPWLWPLLVPGAVSLAVSVQPVLNLLRQGHLGAQEALALLLSFGMTALGSLLVQLSPALVALLTLRNRAARDGVLHPRLAAFWGLCLGLSVTLALFGFGLGLLQRVPLAAFLLLCALPPFLGYALGHLLTRLPKS</sequence>
<evidence type="ECO:0000313" key="3">
    <source>
        <dbReference type="Proteomes" id="UP001404956"/>
    </source>
</evidence>
<evidence type="ECO:0000313" key="2">
    <source>
        <dbReference type="EMBL" id="GAA5533274.1"/>
    </source>
</evidence>
<feature type="transmembrane region" description="Helical" evidence="1">
    <location>
        <begin position="75"/>
        <end position="95"/>
    </location>
</feature>
<keyword evidence="1" id="KW-1133">Transmembrane helix</keyword>
<reference evidence="2 3" key="1">
    <citation type="submission" date="2024-02" db="EMBL/GenBank/DDBJ databases">
        <title>Deinococcus aluminii NBRC 112889.</title>
        <authorList>
            <person name="Ichikawa N."/>
            <person name="Katano-Makiyama Y."/>
            <person name="Hidaka K."/>
        </authorList>
    </citation>
    <scope>NUCLEOTIDE SEQUENCE [LARGE SCALE GENOMIC DNA]</scope>
    <source>
        <strain evidence="2 3">NBRC 112889</strain>
    </source>
</reference>
<feature type="transmembrane region" description="Helical" evidence="1">
    <location>
        <begin position="107"/>
        <end position="133"/>
    </location>
</feature>
<proteinExistence type="predicted"/>
<feature type="transmembrane region" description="Helical" evidence="1">
    <location>
        <begin position="265"/>
        <end position="284"/>
    </location>
</feature>
<dbReference type="Proteomes" id="UP001404956">
    <property type="component" value="Unassembled WGS sequence"/>
</dbReference>
<protein>
    <submittedName>
        <fullName evidence="2">Uncharacterized protein</fullName>
    </submittedName>
</protein>
<feature type="transmembrane region" description="Helical" evidence="1">
    <location>
        <begin position="15"/>
        <end position="38"/>
    </location>
</feature>
<feature type="transmembrane region" description="Helical" evidence="1">
    <location>
        <begin position="193"/>
        <end position="215"/>
    </location>
</feature>
<keyword evidence="3" id="KW-1185">Reference proteome</keyword>
<keyword evidence="1" id="KW-0812">Transmembrane</keyword>
<keyword evidence="1" id="KW-0472">Membrane</keyword>
<accession>A0ABP9XD24</accession>
<evidence type="ECO:0000256" key="1">
    <source>
        <dbReference type="SAM" id="Phobius"/>
    </source>
</evidence>
<dbReference type="EMBL" id="BAABRV010000003">
    <property type="protein sequence ID" value="GAA5533274.1"/>
    <property type="molecule type" value="Genomic_DNA"/>
</dbReference>
<feature type="transmembrane region" description="Helical" evidence="1">
    <location>
        <begin position="235"/>
        <end position="258"/>
    </location>
</feature>
<comment type="caution">
    <text evidence="2">The sequence shown here is derived from an EMBL/GenBank/DDBJ whole genome shotgun (WGS) entry which is preliminary data.</text>
</comment>
<dbReference type="RefSeq" id="WP_345453199.1">
    <property type="nucleotide sequence ID" value="NZ_BAABRV010000003.1"/>
</dbReference>
<name>A0ABP9XD24_9DEIO</name>
<gene>
    <name evidence="2" type="ORF">Dalu01_01673</name>
</gene>
<feature type="transmembrane region" description="Helical" evidence="1">
    <location>
        <begin position="50"/>
        <end position="69"/>
    </location>
</feature>